<evidence type="ECO:0000313" key="4">
    <source>
        <dbReference type="EMBL" id="TKX20255.1"/>
    </source>
</evidence>
<dbReference type="InterPro" id="IPR015943">
    <property type="entry name" value="WD40/YVTN_repeat-like_dom_sf"/>
</dbReference>
<dbReference type="EMBL" id="PTQR01000095">
    <property type="protein sequence ID" value="TKX20255.1"/>
    <property type="molecule type" value="Genomic_DNA"/>
</dbReference>
<feature type="region of interest" description="Disordered" evidence="1">
    <location>
        <begin position="105"/>
        <end position="134"/>
    </location>
</feature>
<dbReference type="Pfam" id="PF12234">
    <property type="entry name" value="Rav1p_C"/>
    <property type="match status" value="1"/>
</dbReference>
<organism evidence="4 5">
    <name type="scientific">Elsinoe australis</name>
    <dbReference type="NCBI Taxonomy" id="40998"/>
    <lineage>
        <taxon>Eukaryota</taxon>
        <taxon>Fungi</taxon>
        <taxon>Dikarya</taxon>
        <taxon>Ascomycota</taxon>
        <taxon>Pezizomycotina</taxon>
        <taxon>Dothideomycetes</taxon>
        <taxon>Dothideomycetidae</taxon>
        <taxon>Myriangiales</taxon>
        <taxon>Elsinoaceae</taxon>
        <taxon>Elsinoe</taxon>
    </lineage>
</organism>
<comment type="caution">
    <text evidence="4">The sequence shown here is derived from an EMBL/GenBank/DDBJ whole genome shotgun (WGS) entry which is preliminary data.</text>
</comment>
<dbReference type="Pfam" id="PF08457">
    <property type="entry name" value="Sfi1"/>
    <property type="match status" value="1"/>
</dbReference>
<name>A0A4U7AT51_9PEZI</name>
<feature type="compositionally biased region" description="Polar residues" evidence="1">
    <location>
        <begin position="890"/>
        <end position="901"/>
    </location>
</feature>
<dbReference type="PANTHER" id="PTHR13950">
    <property type="entry name" value="RABCONNECTIN-RELATED"/>
    <property type="match status" value="1"/>
</dbReference>
<feature type="domain" description="RAVE complex protein Rav1 C-terminal" evidence="3">
    <location>
        <begin position="1622"/>
        <end position="2258"/>
    </location>
</feature>
<dbReference type="SMART" id="SM00320">
    <property type="entry name" value="WD40"/>
    <property type="match status" value="4"/>
</dbReference>
<feature type="region of interest" description="Disordered" evidence="1">
    <location>
        <begin position="852"/>
        <end position="916"/>
    </location>
</feature>
<feature type="compositionally biased region" description="Basic and acidic residues" evidence="1">
    <location>
        <begin position="2460"/>
        <end position="2494"/>
    </location>
</feature>
<evidence type="ECO:0000256" key="1">
    <source>
        <dbReference type="SAM" id="MobiDB-lite"/>
    </source>
</evidence>
<dbReference type="InterPro" id="IPR052208">
    <property type="entry name" value="DmX-like/RAVE_component"/>
</dbReference>
<dbReference type="Gene3D" id="2.130.10.10">
    <property type="entry name" value="YVTN repeat-like/Quinoprotein amine dehydrogenase"/>
    <property type="match status" value="2"/>
</dbReference>
<dbReference type="InterPro" id="IPR011047">
    <property type="entry name" value="Quinoprotein_ADH-like_sf"/>
</dbReference>
<feature type="region of interest" description="Disordered" evidence="1">
    <location>
        <begin position="160"/>
        <end position="197"/>
    </location>
</feature>
<reference evidence="4 5" key="1">
    <citation type="submission" date="2018-02" db="EMBL/GenBank/DDBJ databases">
        <title>Draft genome sequences of Elsinoe sp., causing black scab on jojoba.</title>
        <authorList>
            <person name="Stodart B."/>
            <person name="Jeffress S."/>
            <person name="Ash G."/>
            <person name="Arun Chinnappa K."/>
        </authorList>
    </citation>
    <scope>NUCLEOTIDE SEQUENCE [LARGE SCALE GENOMIC DNA]</scope>
    <source>
        <strain evidence="4 5">Hillstone_2</strain>
    </source>
</reference>
<dbReference type="InterPro" id="IPR036322">
    <property type="entry name" value="WD40_repeat_dom_sf"/>
</dbReference>
<evidence type="ECO:0000313" key="5">
    <source>
        <dbReference type="Proteomes" id="UP000308133"/>
    </source>
</evidence>
<dbReference type="PANTHER" id="PTHR13950:SF9">
    <property type="entry name" value="RABCONNECTIN-3A"/>
    <property type="match status" value="1"/>
</dbReference>
<dbReference type="InterPro" id="IPR022033">
    <property type="entry name" value="Rav1p_C"/>
</dbReference>
<proteinExistence type="predicted"/>
<feature type="compositionally biased region" description="Polar residues" evidence="1">
    <location>
        <begin position="2377"/>
        <end position="2387"/>
    </location>
</feature>
<protein>
    <submittedName>
        <fullName evidence="4">RAVE-like protein</fullName>
    </submittedName>
</protein>
<dbReference type="GO" id="GO:0043291">
    <property type="term" value="C:RAVE complex"/>
    <property type="evidence" value="ECO:0007669"/>
    <property type="project" value="TreeGrafter"/>
</dbReference>
<feature type="domain" description="Sfi1 spindle body" evidence="2">
    <location>
        <begin position="260"/>
        <end position="821"/>
    </location>
</feature>
<dbReference type="InterPro" id="IPR013665">
    <property type="entry name" value="Sfi1_dom"/>
</dbReference>
<dbReference type="Proteomes" id="UP000308133">
    <property type="component" value="Unassembled WGS sequence"/>
</dbReference>
<dbReference type="InterPro" id="IPR001680">
    <property type="entry name" value="WD40_rpt"/>
</dbReference>
<feature type="region of interest" description="Disordered" evidence="1">
    <location>
        <begin position="2269"/>
        <end position="2299"/>
    </location>
</feature>
<gene>
    <name evidence="4" type="ORF">C1H76_7555</name>
</gene>
<evidence type="ECO:0000259" key="3">
    <source>
        <dbReference type="Pfam" id="PF12234"/>
    </source>
</evidence>
<sequence length="2504" mass="285360">MQTPELIESLPHLNDQDVAILYDIACIAQQSHYRPIRALFNAYEQVLPQAGTDTDHDSKYFRFLSHAGTELAKSGTGGIVRRFRALLSRAGIQLVLEGGDDGSDAAISEVHGEGQVLDQRSAAPGRRERRRASFNDSNLDTTWISGERLAGGSGLLQAERVQDYRHRETSRRRRARSASIDHFRPDPTPPPPPEVWSESADVQQLEADAYDFYFTTAARRCLWVWQARTTQVHRRQQDLIQMATNHDKRTLLKQSLGQMRDTMSDNRFWMQQEKRAFKARALFLLTKAFTHWAQAASDEVVKTSLAKRHILRTRYFNAWRDITAVNELKCRRIGLRKWFGLWRSRTESVLSDKDLAAAFRRMHLQRTYYWRWFWEFCERKAPMWSEARLETRVVARWKQRYEQLLSMNLAAEGRHNMHQLRNTFASLRGRTQMVQDLEEIAVTFRRRSLPTAFLRLWRRNTTFKPTEQRAVLAKNARLVSRAFRIWRNTATMARIAREIDSRRVMANAWTAWNDHLRARSLQLKINDRVQLQTLYKWVLEERLILFRRVMDHRQKFAAVQRISANIAARQFQLQEATQLFYHNKNTRLLQQTMVKMHSQVRQHEHDDFAVLEFRNARLLPRILDRWKEQSTQARQLSRWASQARFYCLTSATIKKWKTATIQAQRIRRREAYATIRRRQKMALAQRCLRSLHDRAVQMQTQQVQAQRFQVSKSRSVALVYLERWHTKTIQWQAEEHQAGNMISQYRRQDALSALILKLSELTDAQNQARAFEREVRERLASRMMRKLGDTLFLLRRQDDTAVAWKERKFTQHRREMIRYWSIKSQERRAIQITGDPESPTKTPTLRAFTMSQRHGQSLPDLPSLVRSTSGPDGTRRAEEWTQYEDLEQPDTVNESAISFGQTPIPGYLRTPSRRTARTRARFKSMPDQSVPTLARAGTPGHLDFGSSVIGSTTPAPLAPGGLKDMEILTPQVTPFQRKMRAGGYQDSTTPLTLPGGRDRVGFGHILPGQPQAQLHGVDYGYYEGQLVVAYISGSSVVLLNGPQTVLQTIQPDDSLETELTVLRYHQASGRIAVASKSKVYVYRLREEIKGTLRWVFGLSISLDNIDGDIATLSWGSDEELLLGGSKALSLFSATRGQSTRSVEITKAVWSRSIPTPIIYADFSPSASLIATLARCDCLVKVWRRLSFESPQFDFAYLRHPATVTHAEWRRTEEEGDSHTRDDDVLFTICADGKFRVWKSLSPHGIEILSLYAEIDMVATIQPQDPTRRTAEDRRYAFVIQSHLLEEIAKVNLGRQAQSESQAKHVQEHLKAITSRKPDIVVIADEHGHMSAWGLESIGCRRRSSGPRIDANPFHINSIENIHFGIMAHAIRIHSNTRLLALRPSESPGEIAILAHHFDGRISWHQALLRDLLDPSAKRHRLRQVTEWTGHLTSIKKVIRTASGKSLISRTDENEGIVWKHDSNGVLKRASTINLHEHIHRVVLLRDGDFLACLHHDKITLWDTRGYYAKEVARCDYSMEEKPLCLLVLPKIGPPNDISFLATISAGMSGQVWKLSLPSSHQVNGHSEHATSVAMEEYCEFQLDALDQALYVLPVDPAGSKAAASDFLDVFAHDVAMSYSAKGTLRTYTARMNEAKQNVDFLTTSTVETGLSDPALGSATSIRRAALVDTTRRRLTIWDTRNGRLDHDEAFEDYIQDLDWAATPDGQSILAVGFSRRVQVYSQLRYDYLNERPAWTRIKDVQLPAFNPHPIGDSVWLGNGSLVIGAGNQLYVTADTIDLQKDLSTELQTSVPHSRASHIHQLVRRMNGNLPVFHPQFISQCVLADKLDVVHGVLLKLLQTLRFYTEGDELDPMLGFGVGNFAVLEENNSTLAHSQNGLRSFTDDSSSIVTSEVASSLNELLTQKSIPQLTSSEQISLASVIESVATVSTHSRSIDSNASRFLLFWRSSLLRSHQQSSPPPVLPWREVVFAYHSTSQDILVSLILSSHNNTLTWPLARQSRLFTFTTSRTTLVEQFEALAKSAYTLSDPRNPVDCSLHYLALRKKAVLVNLWRMATWSREQGATMKLLRQDFGEARWKTAAKKNAYALMGKRRFEYAAAFFLLADDLGSALGVIGNQLEDLELAIAVGRVYGGDECPEVRDLVRKQVLKEAVRKGDRWMATWGFWFLGEKGNAVRALIGPLEKLVEDMEEFDETEGASLRAKSFLNDDPALVILYEQLRAKSLQTLRGALMVDGREEWRFLVRTAGLLKRMGCDLLALDLVRNWEFLQTEQGKQEEEEGKESIGELPPSPTTTREMDPRKLLRRRSSLVVDDLDQLRTPKVEKVASMLDDFGFKDDYGSSKEQKKVPSMLDNFGMSHSANQTKVEPPKMRSMLDDFGFNDSTSRTTAETTKPRSMLDDFEFNEGGPVPKKAEARAPSMLDEFEKPKQQVKAPSMLDAFEEPEKQGKKVPSMLDAFDGPTDTQKPKEEDNNQVRQDKDDATPKKVEEKKPTTFKEPDANSILDSFGF</sequence>
<accession>A0A4U7AT51</accession>
<dbReference type="SUPFAM" id="SSF50998">
    <property type="entry name" value="Quinoprotein alcohol dehydrogenase-like"/>
    <property type="match status" value="1"/>
</dbReference>
<feature type="region of interest" description="Disordered" evidence="1">
    <location>
        <begin position="2349"/>
        <end position="2504"/>
    </location>
</feature>
<dbReference type="GO" id="GO:0007035">
    <property type="term" value="P:vacuolar acidification"/>
    <property type="evidence" value="ECO:0007669"/>
    <property type="project" value="TreeGrafter"/>
</dbReference>
<dbReference type="SUPFAM" id="SSF50978">
    <property type="entry name" value="WD40 repeat-like"/>
    <property type="match status" value="1"/>
</dbReference>
<evidence type="ECO:0000259" key="2">
    <source>
        <dbReference type="Pfam" id="PF08457"/>
    </source>
</evidence>